<proteinExistence type="predicted"/>
<accession>A0A9X8UMN5</accession>
<evidence type="ECO:0000256" key="1">
    <source>
        <dbReference type="PROSITE-ProRule" id="PRU00182"/>
    </source>
</evidence>
<dbReference type="Gene3D" id="3.30.70.330">
    <property type="match status" value="1"/>
</dbReference>
<sequence length="246" mass="27376">MSADSALLAHIGDLIEGVRSKGAPRFSEFLDERQQALCLPLAQRSGLPFLFFGGWQDASRRMLGVFPEYWEAQGEDFPLAVLTARIPKGFSLCHRDFLGALMNLGIKREMVGDILVDGQGAWVFLQKRLAPLVLQMDRVGKVGLAFQESESEAVDFEQRFQEQRVSLASLRLDCVVAAVCSLSRERAQEKIAAGLVSVDSLPCQRVERQLNSGCKISVRGEGKFILEHNGETTRKGRLCVNIKRYC</sequence>
<dbReference type="GO" id="GO:0003723">
    <property type="term" value="F:RNA binding"/>
    <property type="evidence" value="ECO:0007669"/>
    <property type="project" value="UniProtKB-KW"/>
</dbReference>
<gene>
    <name evidence="3" type="ORF">EDD78_101488</name>
</gene>
<reference evidence="3 4" key="1">
    <citation type="submission" date="2019-03" db="EMBL/GenBank/DDBJ databases">
        <title>Genomic Encyclopedia of Type Strains, Phase IV (KMG-IV): sequencing the most valuable type-strain genomes for metagenomic binning, comparative biology and taxonomic classification.</title>
        <authorList>
            <person name="Goeker M."/>
        </authorList>
    </citation>
    <scope>NUCLEOTIDE SEQUENCE [LARGE SCALE GENOMIC DNA]</scope>
    <source>
        <strain evidence="3 4">DSM 100433</strain>
    </source>
</reference>
<dbReference type="EMBL" id="SLUK01000001">
    <property type="protein sequence ID" value="TCL45505.1"/>
    <property type="molecule type" value="Genomic_DNA"/>
</dbReference>
<dbReference type="InterPro" id="IPR040591">
    <property type="entry name" value="RqcP2_RBD"/>
</dbReference>
<organism evidence="3 4">
    <name type="scientific">Harryflintia acetispora</name>
    <dbReference type="NCBI Taxonomy" id="1849041"/>
    <lineage>
        <taxon>Bacteria</taxon>
        <taxon>Bacillati</taxon>
        <taxon>Bacillota</taxon>
        <taxon>Clostridia</taxon>
        <taxon>Eubacteriales</taxon>
        <taxon>Oscillospiraceae</taxon>
        <taxon>Harryflintia</taxon>
    </lineage>
</organism>
<dbReference type="InterPro" id="IPR036986">
    <property type="entry name" value="S4_RNA-bd_sf"/>
</dbReference>
<evidence type="ECO:0000313" key="4">
    <source>
        <dbReference type="Proteomes" id="UP000294682"/>
    </source>
</evidence>
<dbReference type="InterPro" id="IPR002942">
    <property type="entry name" value="S4_RNA-bd"/>
</dbReference>
<dbReference type="CDD" id="cd00165">
    <property type="entry name" value="S4"/>
    <property type="match status" value="1"/>
</dbReference>
<dbReference type="SUPFAM" id="SSF55174">
    <property type="entry name" value="Alpha-L RNA-binding motif"/>
    <property type="match status" value="1"/>
</dbReference>
<dbReference type="Pfam" id="PF17774">
    <property type="entry name" value="YlmH_RBD"/>
    <property type="match status" value="1"/>
</dbReference>
<dbReference type="InterPro" id="IPR012677">
    <property type="entry name" value="Nucleotide-bd_a/b_plait_sf"/>
</dbReference>
<evidence type="ECO:0000259" key="2">
    <source>
        <dbReference type="SMART" id="SM00363"/>
    </source>
</evidence>
<dbReference type="Gene3D" id="3.30.1370.160">
    <property type="match status" value="1"/>
</dbReference>
<dbReference type="PROSITE" id="PS50889">
    <property type="entry name" value="S4"/>
    <property type="match status" value="1"/>
</dbReference>
<comment type="caution">
    <text evidence="3">The sequence shown here is derived from an EMBL/GenBank/DDBJ whole genome shotgun (WGS) entry which is preliminary data.</text>
</comment>
<name>A0A9X8UMN5_9FIRM</name>
<dbReference type="Gene3D" id="3.10.290.10">
    <property type="entry name" value="RNA-binding S4 domain"/>
    <property type="match status" value="1"/>
</dbReference>
<feature type="domain" description="RNA-binding S4" evidence="2">
    <location>
        <begin position="170"/>
        <end position="231"/>
    </location>
</feature>
<protein>
    <submittedName>
        <fullName evidence="3">RNA-binding protein YlmH</fullName>
    </submittedName>
</protein>
<keyword evidence="1" id="KW-0694">RNA-binding</keyword>
<dbReference type="AlphaFoldDB" id="A0A9X8UMN5"/>
<evidence type="ECO:0000313" key="3">
    <source>
        <dbReference type="EMBL" id="TCL45505.1"/>
    </source>
</evidence>
<dbReference type="SMART" id="SM00363">
    <property type="entry name" value="S4"/>
    <property type="match status" value="1"/>
</dbReference>
<dbReference type="Proteomes" id="UP000294682">
    <property type="component" value="Unassembled WGS sequence"/>
</dbReference>
<keyword evidence="4" id="KW-1185">Reference proteome</keyword>